<sequence length="338" mass="38741">MNYSERKELLKGFRNRQLSAAQQEIFYKLVKEGAYKNDFARMLEEIENGLSYEPQVNVDQHSLLNIKSKLILQIAENSKRKRSLIRNIAVAASILLVLGAGWGFYTYQQYSQTQHFITVNVPQGKMYELKLEDGTVIKLLSGSSLKYPEKFEKHQRRVHLMQGKAFFEVAHDSKRPFTVKSGELSTTALGTSFTVQYNKNYQWEKVNLYTGKVVIEHDPNGDHRTSGPTFLTPGQAYEIKGREERNSSVTKFETATNPMANGALLFASTPFEEAIYQISSYYQVRIRFNAAELKKHKVNGEFQNQSAQEVLHTLTQMYHLNLVRNNDSTYAIINKTAN</sequence>
<dbReference type="InterPro" id="IPR012373">
    <property type="entry name" value="Ferrdict_sens_TM"/>
</dbReference>
<evidence type="ECO:0000259" key="2">
    <source>
        <dbReference type="Pfam" id="PF04773"/>
    </source>
</evidence>
<dbReference type="RefSeq" id="WP_345210457.1">
    <property type="nucleotide sequence ID" value="NZ_BAABFT010000003.1"/>
</dbReference>
<dbReference type="EMBL" id="BAABFT010000003">
    <property type="protein sequence ID" value="GAA4317805.1"/>
    <property type="molecule type" value="Genomic_DNA"/>
</dbReference>
<proteinExistence type="predicted"/>
<evidence type="ECO:0008006" key="6">
    <source>
        <dbReference type="Google" id="ProtNLM"/>
    </source>
</evidence>
<keyword evidence="5" id="KW-1185">Reference proteome</keyword>
<dbReference type="Gene3D" id="3.55.50.30">
    <property type="match status" value="1"/>
</dbReference>
<gene>
    <name evidence="4" type="ORF">GCM10023149_15530</name>
</gene>
<feature type="domain" description="FecR protein" evidence="2">
    <location>
        <begin position="118"/>
        <end position="213"/>
    </location>
</feature>
<evidence type="ECO:0000313" key="4">
    <source>
        <dbReference type="EMBL" id="GAA4317805.1"/>
    </source>
</evidence>
<evidence type="ECO:0000259" key="3">
    <source>
        <dbReference type="Pfam" id="PF16344"/>
    </source>
</evidence>
<dbReference type="InterPro" id="IPR032508">
    <property type="entry name" value="FecR_C"/>
</dbReference>
<dbReference type="PIRSF" id="PIRSF018266">
    <property type="entry name" value="FecR"/>
    <property type="match status" value="1"/>
</dbReference>
<accession>A0ABP8G671</accession>
<feature type="domain" description="Protein FecR C-terminal" evidence="3">
    <location>
        <begin position="264"/>
        <end position="327"/>
    </location>
</feature>
<dbReference type="Pfam" id="PF04773">
    <property type="entry name" value="FecR"/>
    <property type="match status" value="1"/>
</dbReference>
<keyword evidence="1" id="KW-0472">Membrane</keyword>
<dbReference type="PANTHER" id="PTHR30273:SF2">
    <property type="entry name" value="PROTEIN FECR"/>
    <property type="match status" value="1"/>
</dbReference>
<dbReference type="InterPro" id="IPR006860">
    <property type="entry name" value="FecR"/>
</dbReference>
<dbReference type="Proteomes" id="UP001500582">
    <property type="component" value="Unassembled WGS sequence"/>
</dbReference>
<name>A0ABP8G671_9SPHI</name>
<evidence type="ECO:0000256" key="1">
    <source>
        <dbReference type="SAM" id="Phobius"/>
    </source>
</evidence>
<organism evidence="4 5">
    <name type="scientific">Mucilaginibacter gynuensis</name>
    <dbReference type="NCBI Taxonomy" id="1302236"/>
    <lineage>
        <taxon>Bacteria</taxon>
        <taxon>Pseudomonadati</taxon>
        <taxon>Bacteroidota</taxon>
        <taxon>Sphingobacteriia</taxon>
        <taxon>Sphingobacteriales</taxon>
        <taxon>Sphingobacteriaceae</taxon>
        <taxon>Mucilaginibacter</taxon>
    </lineage>
</organism>
<feature type="transmembrane region" description="Helical" evidence="1">
    <location>
        <begin position="84"/>
        <end position="105"/>
    </location>
</feature>
<dbReference type="PANTHER" id="PTHR30273">
    <property type="entry name" value="PERIPLASMIC SIGNAL SENSOR AND SIGMA FACTOR ACTIVATOR FECR-RELATED"/>
    <property type="match status" value="1"/>
</dbReference>
<keyword evidence="1" id="KW-0812">Transmembrane</keyword>
<dbReference type="Pfam" id="PF16344">
    <property type="entry name" value="FecR_C"/>
    <property type="match status" value="1"/>
</dbReference>
<reference evidence="5" key="1">
    <citation type="journal article" date="2019" name="Int. J. Syst. Evol. Microbiol.">
        <title>The Global Catalogue of Microorganisms (GCM) 10K type strain sequencing project: providing services to taxonomists for standard genome sequencing and annotation.</title>
        <authorList>
            <consortium name="The Broad Institute Genomics Platform"/>
            <consortium name="The Broad Institute Genome Sequencing Center for Infectious Disease"/>
            <person name="Wu L."/>
            <person name="Ma J."/>
        </authorList>
    </citation>
    <scope>NUCLEOTIDE SEQUENCE [LARGE SCALE GENOMIC DNA]</scope>
    <source>
        <strain evidence="5">JCM 17705</strain>
    </source>
</reference>
<evidence type="ECO:0000313" key="5">
    <source>
        <dbReference type="Proteomes" id="UP001500582"/>
    </source>
</evidence>
<comment type="caution">
    <text evidence="4">The sequence shown here is derived from an EMBL/GenBank/DDBJ whole genome shotgun (WGS) entry which is preliminary data.</text>
</comment>
<protein>
    <recommendedName>
        <fullName evidence="6">FecR family protein</fullName>
    </recommendedName>
</protein>
<keyword evidence="1" id="KW-1133">Transmembrane helix</keyword>
<dbReference type="Gene3D" id="2.60.120.1440">
    <property type="match status" value="1"/>
</dbReference>